<keyword evidence="1" id="KW-1133">Transmembrane helix</keyword>
<sequence>MPSPVISHLIGTTALLGVAVLILSAFSFSYFVAYISSVNLMLNEVAESVAREIVEVVSVQTLGGGNYTYMYLTVPDTLNGQPYLITLQDVGENKLLVNASLQIYRQVRVVVTPNFGENPVHAVTGTLTVPGLQAQVSDRIMLPLPPGYKPVVVTCRSCSCSGEASRGTCSPLDEKICVGLAAVRVGG</sequence>
<proteinExistence type="predicted"/>
<feature type="transmembrane region" description="Helical" evidence="1">
    <location>
        <begin position="6"/>
        <end position="33"/>
    </location>
</feature>
<name>A0A7C4B8R5_THEPE</name>
<comment type="caution">
    <text evidence="2">The sequence shown here is derived from an EMBL/GenBank/DDBJ whole genome shotgun (WGS) entry which is preliminary data.</text>
</comment>
<accession>A0A7C4B8R5</accession>
<dbReference type="AlphaFoldDB" id="A0A7C4B8R5"/>
<reference evidence="2" key="1">
    <citation type="journal article" date="2020" name="mSystems">
        <title>Genome- and Community-Level Interaction Insights into Carbon Utilization and Element Cycling Functions of Hydrothermarchaeota in Hydrothermal Sediment.</title>
        <authorList>
            <person name="Zhou Z."/>
            <person name="Liu Y."/>
            <person name="Xu W."/>
            <person name="Pan J."/>
            <person name="Luo Z.H."/>
            <person name="Li M."/>
        </authorList>
    </citation>
    <scope>NUCLEOTIDE SEQUENCE [LARGE SCALE GENOMIC DNA]</scope>
    <source>
        <strain evidence="2">SpSt-735</strain>
    </source>
</reference>
<keyword evidence="1" id="KW-0472">Membrane</keyword>
<protein>
    <submittedName>
        <fullName evidence="2">Uncharacterized protein</fullName>
    </submittedName>
</protein>
<evidence type="ECO:0000313" key="2">
    <source>
        <dbReference type="EMBL" id="HGI43023.1"/>
    </source>
</evidence>
<gene>
    <name evidence="2" type="ORF">ENV17_01375</name>
</gene>
<dbReference type="EMBL" id="DTFI01000042">
    <property type="protein sequence ID" value="HGI43023.1"/>
    <property type="molecule type" value="Genomic_DNA"/>
</dbReference>
<evidence type="ECO:0000256" key="1">
    <source>
        <dbReference type="SAM" id="Phobius"/>
    </source>
</evidence>
<keyword evidence="1" id="KW-0812">Transmembrane</keyword>
<organism evidence="2">
    <name type="scientific">Thermofilum pendens</name>
    <dbReference type="NCBI Taxonomy" id="2269"/>
    <lineage>
        <taxon>Archaea</taxon>
        <taxon>Thermoproteota</taxon>
        <taxon>Thermoprotei</taxon>
        <taxon>Thermofilales</taxon>
        <taxon>Thermofilaceae</taxon>
        <taxon>Thermofilum</taxon>
    </lineage>
</organism>